<dbReference type="InterPro" id="IPR057208">
    <property type="entry name" value="DUF7886"/>
</dbReference>
<keyword evidence="3" id="KW-0687">Ribonucleoprotein</keyword>
<dbReference type="Proteomes" id="UP000735302">
    <property type="component" value="Unassembled WGS sequence"/>
</dbReference>
<feature type="compositionally biased region" description="Low complexity" evidence="1">
    <location>
        <begin position="336"/>
        <end position="381"/>
    </location>
</feature>
<comment type="caution">
    <text evidence="3">The sequence shown here is derived from an EMBL/GenBank/DDBJ whole genome shotgun (WGS) entry which is preliminary data.</text>
</comment>
<dbReference type="AlphaFoldDB" id="A0AAV4AUK3"/>
<dbReference type="PANTHER" id="PTHR47915">
    <property type="entry name" value="SI:DKEY-19B23.7"/>
    <property type="match status" value="1"/>
</dbReference>
<feature type="compositionally biased region" description="Low complexity" evidence="1">
    <location>
        <begin position="425"/>
        <end position="449"/>
    </location>
</feature>
<keyword evidence="4" id="KW-1185">Reference proteome</keyword>
<feature type="region of interest" description="Disordered" evidence="1">
    <location>
        <begin position="108"/>
        <end position="128"/>
    </location>
</feature>
<feature type="region of interest" description="Disordered" evidence="1">
    <location>
        <begin position="277"/>
        <end position="458"/>
    </location>
</feature>
<dbReference type="Pfam" id="PF25377">
    <property type="entry name" value="DUF7886"/>
    <property type="match status" value="1"/>
</dbReference>
<proteinExistence type="predicted"/>
<dbReference type="GO" id="GO:1990904">
    <property type="term" value="C:ribonucleoprotein complex"/>
    <property type="evidence" value="ECO:0007669"/>
    <property type="project" value="UniProtKB-KW"/>
</dbReference>
<evidence type="ECO:0000313" key="3">
    <source>
        <dbReference type="EMBL" id="GFO09779.1"/>
    </source>
</evidence>
<feature type="compositionally biased region" description="Polar residues" evidence="1">
    <location>
        <begin position="393"/>
        <end position="402"/>
    </location>
</feature>
<protein>
    <submittedName>
        <fullName evidence="3">60 kDa ss-a/ro ribonucleoprotein-like</fullName>
    </submittedName>
</protein>
<feature type="domain" description="DUF7886" evidence="2">
    <location>
        <begin position="120"/>
        <end position="263"/>
    </location>
</feature>
<evidence type="ECO:0000313" key="4">
    <source>
        <dbReference type="Proteomes" id="UP000735302"/>
    </source>
</evidence>
<gene>
    <name evidence="3" type="ORF">PoB_003628400</name>
</gene>
<feature type="compositionally biased region" description="Low complexity" evidence="1">
    <location>
        <begin position="277"/>
        <end position="300"/>
    </location>
</feature>
<accession>A0AAV4AUK3</accession>
<dbReference type="EMBL" id="BLXT01004127">
    <property type="protein sequence ID" value="GFO09779.1"/>
    <property type="molecule type" value="Genomic_DNA"/>
</dbReference>
<dbReference type="PANTHER" id="PTHR47915:SF1">
    <property type="entry name" value="SI:DKEY-19B23.7"/>
    <property type="match status" value="1"/>
</dbReference>
<feature type="compositionally biased region" description="Polar residues" evidence="1">
    <location>
        <begin position="317"/>
        <end position="330"/>
    </location>
</feature>
<feature type="compositionally biased region" description="Low complexity" evidence="1">
    <location>
        <begin position="307"/>
        <end position="316"/>
    </location>
</feature>
<organism evidence="3 4">
    <name type="scientific">Plakobranchus ocellatus</name>
    <dbReference type="NCBI Taxonomy" id="259542"/>
    <lineage>
        <taxon>Eukaryota</taxon>
        <taxon>Metazoa</taxon>
        <taxon>Spiralia</taxon>
        <taxon>Lophotrochozoa</taxon>
        <taxon>Mollusca</taxon>
        <taxon>Gastropoda</taxon>
        <taxon>Heterobranchia</taxon>
        <taxon>Euthyneura</taxon>
        <taxon>Panpulmonata</taxon>
        <taxon>Sacoglossa</taxon>
        <taxon>Placobranchoidea</taxon>
        <taxon>Plakobranchidae</taxon>
        <taxon>Plakobranchus</taxon>
    </lineage>
</organism>
<reference evidence="3 4" key="1">
    <citation type="journal article" date="2021" name="Elife">
        <title>Chloroplast acquisition without the gene transfer in kleptoplastic sea slugs, Plakobranchus ocellatus.</title>
        <authorList>
            <person name="Maeda T."/>
            <person name="Takahashi S."/>
            <person name="Yoshida T."/>
            <person name="Shimamura S."/>
            <person name="Takaki Y."/>
            <person name="Nagai Y."/>
            <person name="Toyoda A."/>
            <person name="Suzuki Y."/>
            <person name="Arimoto A."/>
            <person name="Ishii H."/>
            <person name="Satoh N."/>
            <person name="Nishiyama T."/>
            <person name="Hasebe M."/>
            <person name="Maruyama T."/>
            <person name="Minagawa J."/>
            <person name="Obokata J."/>
            <person name="Shigenobu S."/>
        </authorList>
    </citation>
    <scope>NUCLEOTIDE SEQUENCE [LARGE SCALE GENOMIC DNA]</scope>
</reference>
<sequence>MDAAVSIAISKTKAQEAALKKKLQVFLSDLQHMGTVAGFRHFTSYVRGREEIVLTVNNTLQGSLAGEFSAPASRRQSVCPSDSLTSSHLPYDKGSLVLSHNTQLSLSGRRERGIGLPPASPSEEENGKDNTTTLFLVAGYARYSCPYVWVRSNHERLFKLSGEEDSDRDSPLRLKSTARWKDGDVHASDIVAELVRLCTYPSPRNPFEVDLEYFQSLPQPEQLLASAAMIALLQKIVIHTPDSKAYAGKVSEDLRHISRLHFHSLQELTQTQSLPVLKQPQKQQQQQQKHRPQGLGQRNQQQHRHLQQQPHSPQSSSTHTAHRQQPQQYKYHQPVAQQPTPSATSQQQQPYKFPQQPPTQTGQQQQQRYRYPQPTQQQGMQLPPPQGQPQQQARSMPPSSVAQAGLRPSASGAGYSHNPMGSAQATPPTNPNAARVYGRGPRGAFPGGFDRMPAPTLF</sequence>
<evidence type="ECO:0000259" key="2">
    <source>
        <dbReference type="Pfam" id="PF25377"/>
    </source>
</evidence>
<evidence type="ECO:0000256" key="1">
    <source>
        <dbReference type="SAM" id="MobiDB-lite"/>
    </source>
</evidence>
<name>A0AAV4AUK3_9GAST</name>